<evidence type="ECO:0000259" key="5">
    <source>
        <dbReference type="Pfam" id="PF02897"/>
    </source>
</evidence>
<dbReference type="SUPFAM" id="SSF50993">
    <property type="entry name" value="Peptidase/esterase 'gauge' domain"/>
    <property type="match status" value="1"/>
</dbReference>
<dbReference type="Pfam" id="PF00326">
    <property type="entry name" value="Peptidase_S9"/>
    <property type="match status" value="1"/>
</dbReference>
<dbReference type="SUPFAM" id="SSF53474">
    <property type="entry name" value="alpha/beta-Hydrolases"/>
    <property type="match status" value="1"/>
</dbReference>
<dbReference type="InterPro" id="IPR023302">
    <property type="entry name" value="Pept_S9A_N"/>
</dbReference>
<gene>
    <name evidence="6" type="ORF">GCM10011289_10340</name>
</gene>
<evidence type="ECO:0000313" key="6">
    <source>
        <dbReference type="EMBL" id="GGY09492.1"/>
    </source>
</evidence>
<dbReference type="AlphaFoldDB" id="A0A918U8I9"/>
<dbReference type="InterPro" id="IPR001375">
    <property type="entry name" value="Peptidase_S9_cat"/>
</dbReference>
<keyword evidence="3" id="KW-0720">Serine protease</keyword>
<organism evidence="6 7">
    <name type="scientific">Paludibacterium paludis</name>
    <dbReference type="NCBI Taxonomy" id="1225769"/>
    <lineage>
        <taxon>Bacteria</taxon>
        <taxon>Pseudomonadati</taxon>
        <taxon>Pseudomonadota</taxon>
        <taxon>Betaproteobacteria</taxon>
        <taxon>Neisseriales</taxon>
        <taxon>Chromobacteriaceae</taxon>
        <taxon>Paludibacterium</taxon>
    </lineage>
</organism>
<evidence type="ECO:0000256" key="1">
    <source>
        <dbReference type="ARBA" id="ARBA00022670"/>
    </source>
</evidence>
<dbReference type="Gene3D" id="3.40.50.1820">
    <property type="entry name" value="alpha/beta hydrolase"/>
    <property type="match status" value="1"/>
</dbReference>
<feature type="domain" description="Peptidase S9A N-terminal" evidence="5">
    <location>
        <begin position="3"/>
        <end position="403"/>
    </location>
</feature>
<sequence length="676" mass="74829">MTRTADPYQWLESLDGADARAWVGERNERARAALEGDARFPELKRAILANLRDTRQIPYVSEHDGWLYNFHQDETQPRGVYRRIRPASYREGRQDWHTVLDIDAIAHDEGADWYLEGVSHYTLEPELCLVSLTPGGSDATVTREYHLGEGRFVDDGFAFPLGKSHIAWQDRDTLLVCPGWEGAELTGAGYPATVWRARRGEAPECLFQAPADSMMVAAWRFLCPERGHWDMLEVSDSFYARRHARIVDSGEPVFLPLPGRAEVLAWIDGDLIIKLAEHWQADGQRFAPGSLLAVEGEALREGRHRVQCLIAPDAHSSVESVETTRSAIVVNLLSNVQSRLVGFRRVEGRWQGFALPTPEHGVIEFVDQPWNSDALYYSYCDFLVPSGLYRLQIGDDAPQCLRSQPAAFDAAPFVCEQWHAVADDGTAIPYFIVMPRQREAGVPLPTLLYGYGGFEVPMLPYYVENFGPHWLEKGGAFVVANIRGGGEFGPAWHQAAQGVNKPVSFEDFAAVARDLAARGVTDARHLAIEGGSNGGLLVAASLVRHPELFRAVVCEVPLTDMLRYTRLLAGASWVDEYGDPDEAGDRAALAAYSPYHHVSDNAAGYPSVFLTTSAQDDRVHPAHARKMAARLEEAGADVLFFETRDGGHGGNAGQEATAADLARVLVFLYRTLFDPS</sequence>
<evidence type="ECO:0000313" key="7">
    <source>
        <dbReference type="Proteomes" id="UP000645257"/>
    </source>
</evidence>
<proteinExistence type="predicted"/>
<keyword evidence="2" id="KW-0378">Hydrolase</keyword>
<evidence type="ECO:0000256" key="2">
    <source>
        <dbReference type="ARBA" id="ARBA00022801"/>
    </source>
</evidence>
<dbReference type="GO" id="GO:0004252">
    <property type="term" value="F:serine-type endopeptidase activity"/>
    <property type="evidence" value="ECO:0007669"/>
    <property type="project" value="InterPro"/>
</dbReference>
<dbReference type="GO" id="GO:0006508">
    <property type="term" value="P:proteolysis"/>
    <property type="evidence" value="ECO:0007669"/>
    <property type="project" value="UniProtKB-KW"/>
</dbReference>
<dbReference type="RefSeq" id="WP_189531950.1">
    <property type="nucleotide sequence ID" value="NZ_BMYX01000004.1"/>
</dbReference>
<dbReference type="Pfam" id="PF02897">
    <property type="entry name" value="Peptidase_S9_N"/>
    <property type="match status" value="1"/>
</dbReference>
<dbReference type="InterPro" id="IPR051167">
    <property type="entry name" value="Prolyl_oligopep/macrocyclase"/>
</dbReference>
<dbReference type="InterPro" id="IPR002470">
    <property type="entry name" value="Peptidase_S9A"/>
</dbReference>
<comment type="caution">
    <text evidence="6">The sequence shown here is derived from an EMBL/GenBank/DDBJ whole genome shotgun (WGS) entry which is preliminary data.</text>
</comment>
<dbReference type="PANTHER" id="PTHR42881">
    <property type="entry name" value="PROLYL ENDOPEPTIDASE"/>
    <property type="match status" value="1"/>
</dbReference>
<protein>
    <submittedName>
        <fullName evidence="6">Prolyl oligopeptidase</fullName>
    </submittedName>
</protein>
<evidence type="ECO:0000256" key="3">
    <source>
        <dbReference type="ARBA" id="ARBA00022825"/>
    </source>
</evidence>
<reference evidence="6" key="2">
    <citation type="submission" date="2020-09" db="EMBL/GenBank/DDBJ databases">
        <authorList>
            <person name="Sun Q."/>
            <person name="Kim S."/>
        </authorList>
    </citation>
    <scope>NUCLEOTIDE SEQUENCE</scope>
    <source>
        <strain evidence="6">KCTC 32182</strain>
    </source>
</reference>
<dbReference type="GO" id="GO:0070012">
    <property type="term" value="F:oligopeptidase activity"/>
    <property type="evidence" value="ECO:0007669"/>
    <property type="project" value="TreeGrafter"/>
</dbReference>
<evidence type="ECO:0000259" key="4">
    <source>
        <dbReference type="Pfam" id="PF00326"/>
    </source>
</evidence>
<dbReference type="GO" id="GO:0005829">
    <property type="term" value="C:cytosol"/>
    <property type="evidence" value="ECO:0007669"/>
    <property type="project" value="TreeGrafter"/>
</dbReference>
<dbReference type="PANTHER" id="PTHR42881:SF13">
    <property type="entry name" value="PROLYL ENDOPEPTIDASE"/>
    <property type="match status" value="1"/>
</dbReference>
<keyword evidence="7" id="KW-1185">Reference proteome</keyword>
<dbReference type="Gene3D" id="2.130.10.120">
    <property type="entry name" value="Prolyl oligopeptidase, N-terminal domain"/>
    <property type="match status" value="1"/>
</dbReference>
<feature type="domain" description="Peptidase S9 prolyl oligopeptidase catalytic" evidence="4">
    <location>
        <begin position="468"/>
        <end position="672"/>
    </location>
</feature>
<reference evidence="6" key="1">
    <citation type="journal article" date="2014" name="Int. J. Syst. Evol. Microbiol.">
        <title>Complete genome sequence of Corynebacterium casei LMG S-19264T (=DSM 44701T), isolated from a smear-ripened cheese.</title>
        <authorList>
            <consortium name="US DOE Joint Genome Institute (JGI-PGF)"/>
            <person name="Walter F."/>
            <person name="Albersmeier A."/>
            <person name="Kalinowski J."/>
            <person name="Ruckert C."/>
        </authorList>
    </citation>
    <scope>NUCLEOTIDE SEQUENCE</scope>
    <source>
        <strain evidence="6">KCTC 32182</strain>
    </source>
</reference>
<dbReference type="EMBL" id="BMYX01000004">
    <property type="protein sequence ID" value="GGY09492.1"/>
    <property type="molecule type" value="Genomic_DNA"/>
</dbReference>
<name>A0A918U8I9_9NEIS</name>
<dbReference type="InterPro" id="IPR029058">
    <property type="entry name" value="AB_hydrolase_fold"/>
</dbReference>
<dbReference type="PRINTS" id="PR00862">
    <property type="entry name" value="PROLIGOPTASE"/>
</dbReference>
<dbReference type="Proteomes" id="UP000645257">
    <property type="component" value="Unassembled WGS sequence"/>
</dbReference>
<accession>A0A918U8I9</accession>
<keyword evidence="1" id="KW-0645">Protease</keyword>